<proteinExistence type="inferred from homology"/>
<dbReference type="PANTHER" id="PTHR24320">
    <property type="entry name" value="RETINOL DEHYDROGENASE"/>
    <property type="match status" value="1"/>
</dbReference>
<accession>A0A1B8B087</accession>
<dbReference type="Gene3D" id="3.40.50.720">
    <property type="entry name" value="NAD(P)-binding Rossmann-like Domain"/>
    <property type="match status" value="1"/>
</dbReference>
<dbReference type="PANTHER" id="PTHR24320:SF282">
    <property type="entry name" value="WW DOMAIN-CONTAINING OXIDOREDUCTASE"/>
    <property type="match status" value="1"/>
</dbReference>
<dbReference type="InterPro" id="IPR002347">
    <property type="entry name" value="SDR_fam"/>
</dbReference>
<evidence type="ECO:0000256" key="1">
    <source>
        <dbReference type="ARBA" id="ARBA00006484"/>
    </source>
</evidence>
<dbReference type="Pfam" id="PF00106">
    <property type="entry name" value="adh_short"/>
    <property type="match status" value="2"/>
</dbReference>
<dbReference type="SMART" id="SM00822">
    <property type="entry name" value="PKS_KR"/>
    <property type="match status" value="1"/>
</dbReference>
<sequence>MGSNNFNPETDIPSLEGKVILITGGNSGLGLETARQLLKKNPKTIYLACRSKAKYDEAISKLQKEEGCITEAVCFLALDLASFSSIKSAAKDFQSSSGRLDILVNNAGIMMTPEGLTKEGYEIQFGTNHMGHALLTHLLLPTLKETATMANSDVRIIFVSSAAETRAPHDPYKFDQLKTTMPNIGTTARYGISKLANIHYAAALAQQLQRQNIKVISLHPGIVRTNLTVPLIENSLLLGTITRLLIPLVAVDVSKGALNQLWAMTDPEAESGVFYYPVGVKGKGSKLSQDRNLQEKLWEWTEGEIKQHLG</sequence>
<dbReference type="AlphaFoldDB" id="A0A1B8B087"/>
<evidence type="ECO:0000313" key="6">
    <source>
        <dbReference type="EMBL" id="OBS26150.1"/>
    </source>
</evidence>
<dbReference type="SUPFAM" id="SSF51735">
    <property type="entry name" value="NAD(P)-binding Rossmann-fold domains"/>
    <property type="match status" value="1"/>
</dbReference>
<dbReference type="InterPro" id="IPR057326">
    <property type="entry name" value="KR_dom"/>
</dbReference>
<comment type="similarity">
    <text evidence="1 4">Belongs to the short-chain dehydrogenases/reductases (SDR) family.</text>
</comment>
<keyword evidence="3" id="KW-0560">Oxidoreductase</keyword>
<feature type="domain" description="Ketoreductase" evidence="5">
    <location>
        <begin position="18"/>
        <end position="226"/>
    </location>
</feature>
<name>A0A1B8B087_FUSPO</name>
<protein>
    <recommendedName>
        <fullName evidence="5">Ketoreductase domain-containing protein</fullName>
    </recommendedName>
</protein>
<dbReference type="PRINTS" id="PR00081">
    <property type="entry name" value="GDHRDH"/>
</dbReference>
<dbReference type="InterPro" id="IPR036291">
    <property type="entry name" value="NAD(P)-bd_dom_sf"/>
</dbReference>
<dbReference type="PRINTS" id="PR00080">
    <property type="entry name" value="SDRFAMILY"/>
</dbReference>
<evidence type="ECO:0000256" key="2">
    <source>
        <dbReference type="ARBA" id="ARBA00022857"/>
    </source>
</evidence>
<keyword evidence="2" id="KW-0521">NADP</keyword>
<keyword evidence="7" id="KW-1185">Reference proteome</keyword>
<dbReference type="GO" id="GO:0016491">
    <property type="term" value="F:oxidoreductase activity"/>
    <property type="evidence" value="ECO:0007669"/>
    <property type="project" value="UniProtKB-KW"/>
</dbReference>
<dbReference type="STRING" id="36050.A0A1B8B087"/>
<gene>
    <name evidence="6" type="ORF">FPOA_00093</name>
</gene>
<dbReference type="EMBL" id="LYXU01000001">
    <property type="protein sequence ID" value="OBS26150.1"/>
    <property type="molecule type" value="Genomic_DNA"/>
</dbReference>
<evidence type="ECO:0000256" key="3">
    <source>
        <dbReference type="ARBA" id="ARBA00023002"/>
    </source>
</evidence>
<evidence type="ECO:0000313" key="7">
    <source>
        <dbReference type="Proteomes" id="UP000091967"/>
    </source>
</evidence>
<evidence type="ECO:0000259" key="5">
    <source>
        <dbReference type="SMART" id="SM00822"/>
    </source>
</evidence>
<evidence type="ECO:0000256" key="4">
    <source>
        <dbReference type="RuleBase" id="RU000363"/>
    </source>
</evidence>
<dbReference type="OMA" id="EEGCITE"/>
<reference evidence="6 7" key="1">
    <citation type="submission" date="2016-06" db="EMBL/GenBank/DDBJ databases">
        <title>Living apart together: crosstalk between the core and supernumerary genomes in a fungal plant pathogen.</title>
        <authorList>
            <person name="Vanheule A."/>
            <person name="Audenaert K."/>
            <person name="Warris S."/>
            <person name="Van De Geest H."/>
            <person name="Schijlen E."/>
            <person name="Hofte M."/>
            <person name="De Saeger S."/>
            <person name="Haesaert G."/>
            <person name="Waalwijk C."/>
            <person name="Van Der Lee T."/>
        </authorList>
    </citation>
    <scope>NUCLEOTIDE SEQUENCE [LARGE SCALE GENOMIC DNA]</scope>
    <source>
        <strain evidence="6 7">2516</strain>
    </source>
</reference>
<dbReference type="Proteomes" id="UP000091967">
    <property type="component" value="Unassembled WGS sequence"/>
</dbReference>
<comment type="caution">
    <text evidence="6">The sequence shown here is derived from an EMBL/GenBank/DDBJ whole genome shotgun (WGS) entry which is preliminary data.</text>
</comment>
<organism evidence="6 7">
    <name type="scientific">Fusarium poae</name>
    <dbReference type="NCBI Taxonomy" id="36050"/>
    <lineage>
        <taxon>Eukaryota</taxon>
        <taxon>Fungi</taxon>
        <taxon>Dikarya</taxon>
        <taxon>Ascomycota</taxon>
        <taxon>Pezizomycotina</taxon>
        <taxon>Sordariomycetes</taxon>
        <taxon>Hypocreomycetidae</taxon>
        <taxon>Hypocreales</taxon>
        <taxon>Nectriaceae</taxon>
        <taxon>Fusarium</taxon>
    </lineage>
</organism>